<dbReference type="Proteomes" id="UP000824988">
    <property type="component" value="Chromosome"/>
</dbReference>
<dbReference type="GO" id="GO:0030151">
    <property type="term" value="F:molybdenum ion binding"/>
    <property type="evidence" value="ECO:0007669"/>
    <property type="project" value="InterPro"/>
</dbReference>
<dbReference type="GO" id="GO:0009399">
    <property type="term" value="P:nitrogen fixation"/>
    <property type="evidence" value="ECO:0007669"/>
    <property type="project" value="InterPro"/>
</dbReference>
<proteinExistence type="predicted"/>
<dbReference type="KEGG" id="moz:MoryE10_26370"/>
<sequence length="188" mass="21257">MHVPRRETVYADLKARAPADDPNGHWLSQLYASWMAGEGGLPHYLGLEPETFWALTDWYFPGARINGVAPSGQHADYSRMLERDDLRRQLLGHAARPEATELPWLADILVAGCMGGDHLWQDLGFWSRADLSGFIAHNFPSLAALNSRDMKWKKFLYKQLCEAEGIYVCRAPSCEVCIDYPKCFGPEE</sequence>
<keyword evidence="2" id="KW-1185">Reference proteome</keyword>
<dbReference type="InterPro" id="IPR006975">
    <property type="entry name" value="NifQ"/>
</dbReference>
<reference evidence="1" key="1">
    <citation type="submission" date="2019-06" db="EMBL/GenBank/DDBJ databases">
        <title>Complete genome sequence of Methylogaea oryzae strain JCM16910.</title>
        <authorList>
            <person name="Asakawa S."/>
        </authorList>
    </citation>
    <scope>NUCLEOTIDE SEQUENCE</scope>
    <source>
        <strain evidence="1">E10</strain>
    </source>
</reference>
<dbReference type="AlphaFoldDB" id="A0A8D5ALE9"/>
<accession>A0A8D5ALE9</accession>
<dbReference type="RefSeq" id="WP_343222914.1">
    <property type="nucleotide sequence ID" value="NZ_AP019782.1"/>
</dbReference>
<evidence type="ECO:0000313" key="2">
    <source>
        <dbReference type="Proteomes" id="UP000824988"/>
    </source>
</evidence>
<evidence type="ECO:0008006" key="3">
    <source>
        <dbReference type="Google" id="ProtNLM"/>
    </source>
</evidence>
<gene>
    <name evidence="1" type="ORF">MoryE10_26370</name>
</gene>
<protein>
    <recommendedName>
        <fullName evidence="3">Nitrogen fixation protein NifQ</fullName>
    </recommendedName>
</protein>
<name>A0A8D5ALE9_9GAMM</name>
<dbReference type="EMBL" id="AP019782">
    <property type="protein sequence ID" value="BBL72031.1"/>
    <property type="molecule type" value="Genomic_DNA"/>
</dbReference>
<dbReference type="Pfam" id="PF04891">
    <property type="entry name" value="NifQ"/>
    <property type="match status" value="1"/>
</dbReference>
<organism evidence="1 2">
    <name type="scientific">Methylogaea oryzae</name>
    <dbReference type="NCBI Taxonomy" id="1295382"/>
    <lineage>
        <taxon>Bacteria</taxon>
        <taxon>Pseudomonadati</taxon>
        <taxon>Pseudomonadota</taxon>
        <taxon>Gammaproteobacteria</taxon>
        <taxon>Methylococcales</taxon>
        <taxon>Methylococcaceae</taxon>
        <taxon>Methylogaea</taxon>
    </lineage>
</organism>
<evidence type="ECO:0000313" key="1">
    <source>
        <dbReference type="EMBL" id="BBL72031.1"/>
    </source>
</evidence>